<dbReference type="InterPro" id="IPR042576">
    <property type="entry name" value="TRAF3IP1_N_sf"/>
</dbReference>
<comment type="subcellular location">
    <subcellularLocation>
        <location evidence="2">Cytoplasm</location>
        <location evidence="2">Cytoskeleton</location>
        <location evidence="2">Cilium axoneme</location>
    </subcellularLocation>
    <subcellularLocation>
        <location evidence="1">Cytoplasm</location>
        <location evidence="1">Cytoskeleton</location>
        <location evidence="1">Cilium basal body</location>
    </subcellularLocation>
</comment>
<dbReference type="Pfam" id="PF10243">
    <property type="entry name" value="MIP-T3"/>
    <property type="match status" value="1"/>
</dbReference>
<dbReference type="AlphaFoldDB" id="A0A8S3ZSE4"/>
<dbReference type="FunFam" id="1.10.418.50:FF:000001">
    <property type="entry name" value="TRAF3-interacting protein 1 isoform X1"/>
    <property type="match status" value="1"/>
</dbReference>
<organism evidence="14 15">
    <name type="scientific">Candidula unifasciata</name>
    <dbReference type="NCBI Taxonomy" id="100452"/>
    <lineage>
        <taxon>Eukaryota</taxon>
        <taxon>Metazoa</taxon>
        <taxon>Spiralia</taxon>
        <taxon>Lophotrochozoa</taxon>
        <taxon>Mollusca</taxon>
        <taxon>Gastropoda</taxon>
        <taxon>Heterobranchia</taxon>
        <taxon>Euthyneura</taxon>
        <taxon>Panpulmonata</taxon>
        <taxon>Eupulmonata</taxon>
        <taxon>Stylommatophora</taxon>
        <taxon>Helicina</taxon>
        <taxon>Helicoidea</taxon>
        <taxon>Geomitridae</taxon>
        <taxon>Candidula</taxon>
    </lineage>
</organism>
<feature type="compositionally biased region" description="Acidic residues" evidence="11">
    <location>
        <begin position="368"/>
        <end position="377"/>
    </location>
</feature>
<dbReference type="GO" id="GO:0060271">
    <property type="term" value="P:cilium assembly"/>
    <property type="evidence" value="ECO:0007669"/>
    <property type="project" value="TreeGrafter"/>
</dbReference>
<dbReference type="EMBL" id="CAJHNH020004334">
    <property type="protein sequence ID" value="CAG5130888.1"/>
    <property type="molecule type" value="Genomic_DNA"/>
</dbReference>
<evidence type="ECO:0000256" key="4">
    <source>
        <dbReference type="ARBA" id="ARBA00022794"/>
    </source>
</evidence>
<evidence type="ECO:0000259" key="12">
    <source>
        <dbReference type="Pfam" id="PF10243"/>
    </source>
</evidence>
<evidence type="ECO:0000256" key="6">
    <source>
        <dbReference type="ARBA" id="ARBA00023212"/>
    </source>
</evidence>
<keyword evidence="3" id="KW-0963">Cytoplasm</keyword>
<dbReference type="GO" id="GO:0008017">
    <property type="term" value="F:microtubule binding"/>
    <property type="evidence" value="ECO:0007669"/>
    <property type="project" value="InterPro"/>
</dbReference>
<evidence type="ECO:0000256" key="10">
    <source>
        <dbReference type="SAM" id="Coils"/>
    </source>
</evidence>
<evidence type="ECO:0000256" key="11">
    <source>
        <dbReference type="SAM" id="MobiDB-lite"/>
    </source>
</evidence>
<dbReference type="PANTHER" id="PTHR31363:SF0">
    <property type="entry name" value="TRAF3-INTERACTING PROTEIN 1"/>
    <property type="match status" value="1"/>
</dbReference>
<dbReference type="InterPro" id="IPR018799">
    <property type="entry name" value="TRAF3IP1"/>
</dbReference>
<dbReference type="PANTHER" id="PTHR31363">
    <property type="entry name" value="TRAF3-INTERACTING PROTEIN 1"/>
    <property type="match status" value="1"/>
</dbReference>
<dbReference type="GO" id="GO:0070507">
    <property type="term" value="P:regulation of microtubule cytoskeleton organization"/>
    <property type="evidence" value="ECO:0007669"/>
    <property type="project" value="TreeGrafter"/>
</dbReference>
<dbReference type="GO" id="GO:0005930">
    <property type="term" value="C:axoneme"/>
    <property type="evidence" value="ECO:0007669"/>
    <property type="project" value="UniProtKB-SubCell"/>
</dbReference>
<dbReference type="Pfam" id="PF17749">
    <property type="entry name" value="MIP-T3_C"/>
    <property type="match status" value="1"/>
</dbReference>
<feature type="compositionally biased region" description="Basic and acidic residues" evidence="11">
    <location>
        <begin position="302"/>
        <end position="315"/>
    </location>
</feature>
<dbReference type="Gene3D" id="1.10.418.50">
    <property type="entry name" value="Microtubule-binding protein MIP-T3"/>
    <property type="match status" value="1"/>
</dbReference>
<evidence type="ECO:0000313" key="14">
    <source>
        <dbReference type="EMBL" id="CAG5130888.1"/>
    </source>
</evidence>
<evidence type="ECO:0000256" key="3">
    <source>
        <dbReference type="ARBA" id="ARBA00022490"/>
    </source>
</evidence>
<sequence length="554" mass="63299">MDPKIAKKTQDTLGKIIKKPPLTDKLLGKPPFRFLHDIMTSVIKTTGFMQGLFTETEMNSENVKDKDAKIAFLQKAIDMVSAVIGKDLSVRPAKIVAGHEPEKTNEFLQALTDAINKNVDNDEYVKRVLKGGKAGGSSKDERKEDKKDKARSEDKKKGQDLEEKGGREKESKKSEPSGDSGDQEAERKRDRDRDKDRHRDKKPDREREKDRHGERRSDRDGEKDREKHRERERESKTRDKSREGREERNRKKDKERSKKRDQSRDKENESPGRDKAQAETEERQEPSTRLQRPASAKGSRRRREDEEVPRPREPMLGEGDLPPQVVAARQLGRPSSARPAPPRPKQETLESEPAMRLGSGQPAVVIADNDDDDDDDNFLVQETAPPPPDPDLSQLKPLDDSDTTHGALVQKMLESKKEVEKGTKKTEIERPLVSDAQRRKQREIVQKEVDKLRLSIQNLTRSANPLGKVMDYVQEDMDSMQQELDKWRAENAQHALELKREMNVTDRAIDPLRQQLAELDQAISDQLDRIAAVKSNIIKNDQKIQKMLQGISSS</sequence>
<dbReference type="InterPro" id="IPR041476">
    <property type="entry name" value="TRAF3IP1_C"/>
</dbReference>
<accession>A0A8S3ZSE4</accession>
<keyword evidence="4" id="KW-0970">Cilium biogenesis/degradation</keyword>
<dbReference type="GO" id="GO:0048731">
    <property type="term" value="P:system development"/>
    <property type="evidence" value="ECO:0007669"/>
    <property type="project" value="UniProtKB-ARBA"/>
</dbReference>
<evidence type="ECO:0000313" key="15">
    <source>
        <dbReference type="Proteomes" id="UP000678393"/>
    </source>
</evidence>
<feature type="domain" description="TRAF3-interacting protein 1 N-terminal" evidence="12">
    <location>
        <begin position="6"/>
        <end position="114"/>
    </location>
</feature>
<evidence type="ECO:0000256" key="8">
    <source>
        <dbReference type="ARBA" id="ARBA00043971"/>
    </source>
</evidence>
<evidence type="ECO:0000256" key="9">
    <source>
        <dbReference type="ARBA" id="ARBA00070492"/>
    </source>
</evidence>
<reference evidence="14" key="1">
    <citation type="submission" date="2021-04" db="EMBL/GenBank/DDBJ databases">
        <authorList>
            <consortium name="Molecular Ecology Group"/>
        </authorList>
    </citation>
    <scope>NUCLEOTIDE SEQUENCE</scope>
</reference>
<dbReference type="GO" id="GO:0042073">
    <property type="term" value="P:intraciliary transport"/>
    <property type="evidence" value="ECO:0007669"/>
    <property type="project" value="TreeGrafter"/>
</dbReference>
<feature type="coiled-coil region" evidence="10">
    <location>
        <begin position="442"/>
        <end position="497"/>
    </location>
</feature>
<evidence type="ECO:0000256" key="2">
    <source>
        <dbReference type="ARBA" id="ARBA00004430"/>
    </source>
</evidence>
<name>A0A8S3ZSE4_9EUPU</name>
<comment type="similarity">
    <text evidence="8">Belongs to the TRAF3IP1 family.</text>
</comment>
<feature type="region of interest" description="Disordered" evidence="11">
    <location>
        <begin position="130"/>
        <end position="439"/>
    </location>
</feature>
<feature type="compositionally biased region" description="Basic and acidic residues" evidence="11">
    <location>
        <begin position="184"/>
        <end position="286"/>
    </location>
</feature>
<keyword evidence="5 10" id="KW-0175">Coiled coil</keyword>
<keyword evidence="7" id="KW-0966">Cell projection</keyword>
<gene>
    <name evidence="14" type="ORF">CUNI_LOCUS16446</name>
</gene>
<comment type="caution">
    <text evidence="14">The sequence shown here is derived from an EMBL/GenBank/DDBJ whole genome shotgun (WGS) entry which is preliminary data.</text>
</comment>
<feature type="compositionally biased region" description="Basic and acidic residues" evidence="11">
    <location>
        <begin position="138"/>
        <end position="176"/>
    </location>
</feature>
<evidence type="ECO:0000256" key="1">
    <source>
        <dbReference type="ARBA" id="ARBA00004120"/>
    </source>
</evidence>
<keyword evidence="6" id="KW-0206">Cytoskeleton</keyword>
<dbReference type="OrthoDB" id="10258914at2759"/>
<dbReference type="GO" id="GO:0030992">
    <property type="term" value="C:intraciliary transport particle B"/>
    <property type="evidence" value="ECO:0007669"/>
    <property type="project" value="TreeGrafter"/>
</dbReference>
<feature type="compositionally biased region" description="Basic and acidic residues" evidence="11">
    <location>
        <begin position="413"/>
        <end position="439"/>
    </location>
</feature>
<dbReference type="GO" id="GO:0048513">
    <property type="term" value="P:animal organ development"/>
    <property type="evidence" value="ECO:0007669"/>
    <property type="project" value="UniProtKB-ARBA"/>
</dbReference>
<keyword evidence="15" id="KW-1185">Reference proteome</keyword>
<dbReference type="Proteomes" id="UP000678393">
    <property type="component" value="Unassembled WGS sequence"/>
</dbReference>
<dbReference type="GO" id="GO:0036064">
    <property type="term" value="C:ciliary basal body"/>
    <property type="evidence" value="ECO:0007669"/>
    <property type="project" value="TreeGrafter"/>
</dbReference>
<evidence type="ECO:0000259" key="13">
    <source>
        <dbReference type="Pfam" id="PF17749"/>
    </source>
</evidence>
<feature type="domain" description="TRAF3-interacting protein 1 C-terminal" evidence="13">
    <location>
        <begin position="403"/>
        <end position="550"/>
    </location>
</feature>
<proteinExistence type="inferred from homology"/>
<protein>
    <recommendedName>
        <fullName evidence="9">TRAF3-interacting protein 1</fullName>
    </recommendedName>
</protein>
<dbReference type="InterPro" id="IPR040468">
    <property type="entry name" value="TRAF3IP1_N"/>
</dbReference>
<evidence type="ECO:0000256" key="7">
    <source>
        <dbReference type="ARBA" id="ARBA00023273"/>
    </source>
</evidence>
<evidence type="ECO:0000256" key="5">
    <source>
        <dbReference type="ARBA" id="ARBA00023054"/>
    </source>
</evidence>